<dbReference type="HOGENOM" id="CLU_3235925_0_0_5"/>
<reference evidence="1 2" key="1">
    <citation type="journal article" date="2014" name="PLoS ONE">
        <title>Genome Information of Methylobacterium oryzae, a Plant-Probiotic Methylotroph in the Phyllosphere.</title>
        <authorList>
            <person name="Kwak M.J."/>
            <person name="Jeong H."/>
            <person name="Madhaiyan M."/>
            <person name="Lee Y."/>
            <person name="Sa T.M."/>
            <person name="Oh T.K."/>
            <person name="Kim J.F."/>
        </authorList>
    </citation>
    <scope>NUCLEOTIDE SEQUENCE [LARGE SCALE GENOMIC DNA]</scope>
    <source>
        <strain evidence="1 2">CBMB20</strain>
    </source>
</reference>
<evidence type="ECO:0000313" key="2">
    <source>
        <dbReference type="Proteomes" id="UP000029492"/>
    </source>
</evidence>
<sequence length="43" mass="5089">MLRHREANVRWRLVGLSSKKFVREKYKSLGRMIKIGRCAGDKN</sequence>
<dbReference type="KEGG" id="mor:MOC_0442"/>
<keyword evidence="2" id="KW-1185">Reference proteome</keyword>
<dbReference type="EMBL" id="CP003811">
    <property type="protein sequence ID" value="AIQ88197.1"/>
    <property type="molecule type" value="Genomic_DNA"/>
</dbReference>
<proteinExistence type="predicted"/>
<dbReference type="Proteomes" id="UP000029492">
    <property type="component" value="Chromosome"/>
</dbReference>
<protein>
    <submittedName>
        <fullName evidence="1">Protein of unassigned function</fullName>
    </submittedName>
</protein>
<evidence type="ECO:0000313" key="1">
    <source>
        <dbReference type="EMBL" id="AIQ88197.1"/>
    </source>
</evidence>
<dbReference type="AlphaFoldDB" id="A0A089NLE8"/>
<gene>
    <name evidence="1" type="ORF">MOC_0442</name>
</gene>
<name>A0A089NLE8_9HYPH</name>
<organism evidence="1 2">
    <name type="scientific">Methylobacterium oryzae CBMB20</name>
    <dbReference type="NCBI Taxonomy" id="693986"/>
    <lineage>
        <taxon>Bacteria</taxon>
        <taxon>Pseudomonadati</taxon>
        <taxon>Pseudomonadota</taxon>
        <taxon>Alphaproteobacteria</taxon>
        <taxon>Hyphomicrobiales</taxon>
        <taxon>Methylobacteriaceae</taxon>
        <taxon>Methylobacterium</taxon>
    </lineage>
</organism>
<accession>A0A089NLE8</accession>